<dbReference type="GO" id="GO:0008832">
    <property type="term" value="F:dGTPase activity"/>
    <property type="evidence" value="ECO:0007669"/>
    <property type="project" value="TreeGrafter"/>
</dbReference>
<dbReference type="EMBL" id="RQTK01001360">
    <property type="protein sequence ID" value="RUS70654.1"/>
    <property type="molecule type" value="Genomic_DNA"/>
</dbReference>
<dbReference type="PANTHER" id="PTHR11373">
    <property type="entry name" value="DEOXYNUCLEOSIDE TRIPHOSPHATE TRIPHOSPHOHYDROLASE"/>
    <property type="match status" value="1"/>
</dbReference>
<dbReference type="Proteomes" id="UP000271974">
    <property type="component" value="Unassembled WGS sequence"/>
</dbReference>
<dbReference type="Gene3D" id="1.10.3210.10">
    <property type="entry name" value="Hypothetical protein af1432"/>
    <property type="match status" value="1"/>
</dbReference>
<accession>A0A433SN80</accession>
<dbReference type="STRING" id="188477.A0A433SN80"/>
<dbReference type="OrthoDB" id="6151833at2759"/>
<evidence type="ECO:0000313" key="2">
    <source>
        <dbReference type="Proteomes" id="UP000271974"/>
    </source>
</evidence>
<evidence type="ECO:0000313" key="1">
    <source>
        <dbReference type="EMBL" id="RUS70654.1"/>
    </source>
</evidence>
<dbReference type="GO" id="GO:0005634">
    <property type="term" value="C:nucleus"/>
    <property type="evidence" value="ECO:0007669"/>
    <property type="project" value="TreeGrafter"/>
</dbReference>
<reference evidence="1 2" key="1">
    <citation type="submission" date="2019-01" db="EMBL/GenBank/DDBJ databases">
        <title>A draft genome assembly of the solar-powered sea slug Elysia chlorotica.</title>
        <authorList>
            <person name="Cai H."/>
            <person name="Li Q."/>
            <person name="Fang X."/>
            <person name="Li J."/>
            <person name="Curtis N.E."/>
            <person name="Altenburger A."/>
            <person name="Shibata T."/>
            <person name="Feng M."/>
            <person name="Maeda T."/>
            <person name="Schwartz J.A."/>
            <person name="Shigenobu S."/>
            <person name="Lundholm N."/>
            <person name="Nishiyama T."/>
            <person name="Yang H."/>
            <person name="Hasebe M."/>
            <person name="Li S."/>
            <person name="Pierce S.K."/>
            <person name="Wang J."/>
        </authorList>
    </citation>
    <scope>NUCLEOTIDE SEQUENCE [LARGE SCALE GENOMIC DNA]</scope>
    <source>
        <strain evidence="1">EC2010</strain>
        <tissue evidence="1">Whole organism of an adult</tissue>
    </source>
</reference>
<comment type="caution">
    <text evidence="1">The sequence shown here is derived from an EMBL/GenBank/DDBJ whole genome shotgun (WGS) entry which is preliminary data.</text>
</comment>
<dbReference type="Gene3D" id="3.30.70.2760">
    <property type="match status" value="1"/>
</dbReference>
<organism evidence="1 2">
    <name type="scientific">Elysia chlorotica</name>
    <name type="common">Eastern emerald elysia</name>
    <name type="synonym">Sea slug</name>
    <dbReference type="NCBI Taxonomy" id="188477"/>
    <lineage>
        <taxon>Eukaryota</taxon>
        <taxon>Metazoa</taxon>
        <taxon>Spiralia</taxon>
        <taxon>Lophotrochozoa</taxon>
        <taxon>Mollusca</taxon>
        <taxon>Gastropoda</taxon>
        <taxon>Heterobranchia</taxon>
        <taxon>Euthyneura</taxon>
        <taxon>Panpulmonata</taxon>
        <taxon>Sacoglossa</taxon>
        <taxon>Placobranchoidea</taxon>
        <taxon>Plakobranchidae</taxon>
        <taxon>Elysia</taxon>
    </lineage>
</organism>
<dbReference type="PANTHER" id="PTHR11373:SF4">
    <property type="entry name" value="DEOXYNUCLEOSIDE TRIPHOSPHATE TRIPHOSPHOHYDROLASE SAMHD1"/>
    <property type="match status" value="1"/>
</dbReference>
<dbReference type="SUPFAM" id="SSF109604">
    <property type="entry name" value="HD-domain/PDEase-like"/>
    <property type="match status" value="1"/>
</dbReference>
<gene>
    <name evidence="1" type="ORF">EGW08_021591</name>
</gene>
<dbReference type="GO" id="GO:0006203">
    <property type="term" value="P:dGTP catabolic process"/>
    <property type="evidence" value="ECO:0007669"/>
    <property type="project" value="TreeGrafter"/>
</dbReference>
<protein>
    <submittedName>
        <fullName evidence="1">Uncharacterized protein</fullName>
    </submittedName>
</protein>
<keyword evidence="2" id="KW-1185">Reference proteome</keyword>
<proteinExistence type="predicted"/>
<dbReference type="AlphaFoldDB" id="A0A433SN80"/>
<name>A0A433SN80_ELYCH</name>
<sequence>MFQTRFTLHMFAYKHRVVSALDKMVSDAFSHADKYLETQGDKDDERTYSLTKCTENMGAFIRLNDSVLHRIRDFPLGKDPQKNQHIEAARLLVERIDKRRLYKLVHEIKNYNNQGAKMTGKQIEEEIVTLGNNFEREDIYVQVAKFDFGMGEENPLKYLNVFSKTDPDKAFPYNQNMVSKLLLPGIFSEKIVRVYCKAEDECKKTAIKEAAVKWEEKLTAATSAKQGN</sequence>
<dbReference type="InterPro" id="IPR050135">
    <property type="entry name" value="dGTPase-like"/>
</dbReference>